<sequence>MERSSSRLMIVLAVLLLIALGSQKLGGEARNVVNIPCKTVQDCFDPTKCVCGYLNLCMCHQEELTFGAQDLVPNTNHLGAQNDVPAA</sequence>
<dbReference type="Gramene" id="FCD_00019336-RA">
    <property type="protein sequence ID" value="FCD_00019336-RA:cds"/>
    <property type="gene ID" value="FCD_00019336"/>
</dbReference>
<dbReference type="EMBL" id="BTGU01008890">
    <property type="protein sequence ID" value="GMN19773.1"/>
    <property type="molecule type" value="Genomic_DNA"/>
</dbReference>
<proteinExistence type="predicted"/>
<evidence type="ECO:0000313" key="2">
    <source>
        <dbReference type="EMBL" id="GMN19733.1"/>
    </source>
</evidence>
<dbReference type="AlphaFoldDB" id="A0AA87YPJ4"/>
<organism evidence="3 6">
    <name type="scientific">Ficus carica</name>
    <name type="common">Common fig</name>
    <dbReference type="NCBI Taxonomy" id="3494"/>
    <lineage>
        <taxon>Eukaryota</taxon>
        <taxon>Viridiplantae</taxon>
        <taxon>Streptophyta</taxon>
        <taxon>Embryophyta</taxon>
        <taxon>Tracheophyta</taxon>
        <taxon>Spermatophyta</taxon>
        <taxon>Magnoliopsida</taxon>
        <taxon>eudicotyledons</taxon>
        <taxon>Gunneridae</taxon>
        <taxon>Pentapetalae</taxon>
        <taxon>rosids</taxon>
        <taxon>fabids</taxon>
        <taxon>Rosales</taxon>
        <taxon>Moraceae</taxon>
        <taxon>Ficeae</taxon>
        <taxon>Ficus</taxon>
    </lineage>
</organism>
<gene>
    <name evidence="2" type="ORF">TIFTF001_050956</name>
    <name evidence="3" type="ORF">TIFTF001_050958</name>
    <name evidence="4" type="ORF">TIFTF001_050960</name>
    <name evidence="5" type="ORF">TIFTF001_050962</name>
</gene>
<protein>
    <submittedName>
        <fullName evidence="3">Uncharacterized protein</fullName>
    </submittedName>
</protein>
<keyword evidence="1" id="KW-0732">Signal</keyword>
<dbReference type="EMBL" id="BTGU01008888">
    <property type="protein sequence ID" value="GMN19743.1"/>
    <property type="molecule type" value="Genomic_DNA"/>
</dbReference>
<evidence type="ECO:0000313" key="5">
    <source>
        <dbReference type="EMBL" id="GMN19773.1"/>
    </source>
</evidence>
<dbReference type="Proteomes" id="UP001187192">
    <property type="component" value="Unassembled WGS sequence"/>
</dbReference>
<dbReference type="Gramene" id="FCD_00019333-RA">
    <property type="protein sequence ID" value="FCD_00019333-RA:cds"/>
    <property type="gene ID" value="FCD_00019333"/>
</dbReference>
<reference evidence="3" key="1">
    <citation type="submission" date="2023-07" db="EMBL/GenBank/DDBJ databases">
        <title>draft genome sequence of fig (Ficus carica).</title>
        <authorList>
            <person name="Takahashi T."/>
            <person name="Nishimura K."/>
        </authorList>
    </citation>
    <scope>NUCLEOTIDE SEQUENCE</scope>
</reference>
<dbReference type="EMBL" id="BTGU01008889">
    <property type="protein sequence ID" value="GMN19751.1"/>
    <property type="molecule type" value="Genomic_DNA"/>
</dbReference>
<evidence type="ECO:0000313" key="4">
    <source>
        <dbReference type="EMBL" id="GMN19751.1"/>
    </source>
</evidence>
<name>A0AA87YPJ4_FICCA</name>
<keyword evidence="6" id="KW-1185">Reference proteome</keyword>
<accession>A0AA87YPJ4</accession>
<dbReference type="EMBL" id="BTGU01008887">
    <property type="protein sequence ID" value="GMN19733.1"/>
    <property type="molecule type" value="Genomic_DNA"/>
</dbReference>
<feature type="signal peptide" evidence="1">
    <location>
        <begin position="1"/>
        <end position="29"/>
    </location>
</feature>
<feature type="chain" id="PRO_5041851620" evidence="1">
    <location>
        <begin position="30"/>
        <end position="87"/>
    </location>
</feature>
<evidence type="ECO:0000313" key="3">
    <source>
        <dbReference type="EMBL" id="GMN19743.1"/>
    </source>
</evidence>
<evidence type="ECO:0000313" key="6">
    <source>
        <dbReference type="Proteomes" id="UP001187192"/>
    </source>
</evidence>
<comment type="caution">
    <text evidence="3">The sequence shown here is derived from an EMBL/GenBank/DDBJ whole genome shotgun (WGS) entry which is preliminary data.</text>
</comment>
<evidence type="ECO:0000256" key="1">
    <source>
        <dbReference type="SAM" id="SignalP"/>
    </source>
</evidence>